<dbReference type="GeneID" id="28491048"/>
<dbReference type="STRING" id="1609559.TQ32_04395"/>
<dbReference type="InterPro" id="IPR052548">
    <property type="entry name" value="Type_VII_TA_antitoxin"/>
</dbReference>
<name>A0A127BAI4_9EURY</name>
<evidence type="ECO:0000313" key="3">
    <source>
        <dbReference type="EMBL" id="MFA4804908.1"/>
    </source>
</evidence>
<dbReference type="PATRIC" id="fig|1609559.3.peg.915"/>
<proteinExistence type="predicted"/>
<dbReference type="SUPFAM" id="SSF81301">
    <property type="entry name" value="Nucleotidyltransferase"/>
    <property type="match status" value="1"/>
</dbReference>
<dbReference type="CDD" id="cd05403">
    <property type="entry name" value="NT_KNTase_like"/>
    <property type="match status" value="1"/>
</dbReference>
<dbReference type="InterPro" id="IPR043519">
    <property type="entry name" value="NT_sf"/>
</dbReference>
<reference evidence="2 4" key="2">
    <citation type="journal article" date="2016" name="Int. J. Syst. Evol. Microbiol.">
        <title>Pyrococcus kukulkanii sp. nov., a hyperthermophilic, piezophilic archaeon isolated from a deep-sea hydrothermal vent.</title>
        <authorList>
            <person name="Callac N."/>
            <person name="Oger P."/>
            <person name="Lesongeur F."/>
            <person name="Rattray J.E."/>
            <person name="Vannier P."/>
            <person name="Michoud G."/>
            <person name="Beauverger M."/>
            <person name="Gayet N."/>
            <person name="Rouxel O."/>
            <person name="Jebbar M."/>
            <person name="Godfroy A."/>
        </authorList>
    </citation>
    <scope>NUCLEOTIDE SEQUENCE [LARGE SCALE GENOMIC DNA]</scope>
    <source>
        <strain evidence="2 4">NCB100</strain>
    </source>
</reference>
<protein>
    <submittedName>
        <fullName evidence="3">Nucleotidyltransferase domain-containing protein</fullName>
    </submittedName>
</protein>
<evidence type="ECO:0000313" key="5">
    <source>
        <dbReference type="Proteomes" id="UP001571980"/>
    </source>
</evidence>
<dbReference type="OrthoDB" id="9287at2157"/>
<dbReference type="EMBL" id="CP010835">
    <property type="protein sequence ID" value="AMM53809.1"/>
    <property type="molecule type" value="Genomic_DNA"/>
</dbReference>
<dbReference type="PANTHER" id="PTHR33933">
    <property type="entry name" value="NUCLEOTIDYLTRANSFERASE"/>
    <property type="match status" value="1"/>
</dbReference>
<dbReference type="InterPro" id="IPR002934">
    <property type="entry name" value="Polymerase_NTP_transf_dom"/>
</dbReference>
<dbReference type="EMBL" id="JARRIG010000006">
    <property type="protein sequence ID" value="MFA4804908.1"/>
    <property type="molecule type" value="Genomic_DNA"/>
</dbReference>
<reference evidence="3 5" key="3">
    <citation type="submission" date="2023-03" db="EMBL/GenBank/DDBJ databases">
        <title>Speciation in Pyrococcus: adaptation to high temperature as a mechanism.</title>
        <authorList>
            <person name="Gu J."/>
        </authorList>
    </citation>
    <scope>NUCLEOTIDE SEQUENCE [LARGE SCALE GENOMIC DNA]</scope>
    <source>
        <strain evidence="3 5">LMOA34</strain>
    </source>
</reference>
<dbReference type="Pfam" id="PF01909">
    <property type="entry name" value="NTP_transf_2"/>
    <property type="match status" value="1"/>
</dbReference>
<evidence type="ECO:0000313" key="2">
    <source>
        <dbReference type="EMBL" id="AMM53809.1"/>
    </source>
</evidence>
<evidence type="ECO:0000313" key="4">
    <source>
        <dbReference type="Proteomes" id="UP000070587"/>
    </source>
</evidence>
<dbReference type="RefSeq" id="WP_068321511.1">
    <property type="nucleotide sequence ID" value="NZ_CP010835.1"/>
</dbReference>
<gene>
    <name evidence="3" type="ORF">P8X34_09250</name>
    <name evidence="2" type="ORF">TQ32_04395</name>
</gene>
<evidence type="ECO:0000259" key="1">
    <source>
        <dbReference type="Pfam" id="PF01909"/>
    </source>
</evidence>
<feature type="domain" description="Polymerase nucleotidyl transferase" evidence="1">
    <location>
        <begin position="8"/>
        <end position="71"/>
    </location>
</feature>
<dbReference type="AlphaFoldDB" id="A0A127BAI4"/>
<dbReference type="Gene3D" id="3.30.460.10">
    <property type="entry name" value="Beta Polymerase, domain 2"/>
    <property type="match status" value="1"/>
</dbReference>
<keyword evidence="5" id="KW-1185">Reference proteome</keyword>
<dbReference type="GO" id="GO:0016779">
    <property type="term" value="F:nucleotidyltransferase activity"/>
    <property type="evidence" value="ECO:0007669"/>
    <property type="project" value="InterPro"/>
</dbReference>
<reference evidence="4" key="1">
    <citation type="submission" date="2015-02" db="EMBL/GenBank/DDBJ databases">
        <title>Pyrococcus kukulkanii sp. nov., a novel hyperthermophilic archaeon isolated from a deep-sea hydrothermal vent at the Guaymas Basin.</title>
        <authorList>
            <person name="Oger P.M."/>
            <person name="Callac N."/>
            <person name="Jebbar M."/>
            <person name="Godfroy A."/>
        </authorList>
    </citation>
    <scope>NUCLEOTIDE SEQUENCE [LARGE SCALE GENOMIC DNA]</scope>
    <source>
        <strain evidence="4">NCB100</strain>
    </source>
</reference>
<dbReference type="Proteomes" id="UP001571980">
    <property type="component" value="Unassembled WGS sequence"/>
</dbReference>
<accession>A0A127BAI4</accession>
<dbReference type="PANTHER" id="PTHR33933:SF3">
    <property type="entry name" value="PROTEIN ADENYLYLTRANSFERASE MJ0604-RELATED"/>
    <property type="match status" value="1"/>
</dbReference>
<dbReference type="Proteomes" id="UP000070587">
    <property type="component" value="Chromosome"/>
</dbReference>
<dbReference type="KEGG" id="pyc:TQ32_04395"/>
<sequence length="104" mass="11800">MEKKALALREFIKRVEDKFGGSIESIVLFGSYARGDYSEDSDIDVLIVGDVDFYEIMEIVTDILLEYGELISPILLGPEELRKRKDSFIKTILTEGKVVYSKTS</sequence>
<organism evidence="2 4">
    <name type="scientific">Pyrococcus kukulkanii</name>
    <dbReference type="NCBI Taxonomy" id="1609559"/>
    <lineage>
        <taxon>Archaea</taxon>
        <taxon>Methanobacteriati</taxon>
        <taxon>Methanobacteriota</taxon>
        <taxon>Thermococci</taxon>
        <taxon>Thermococcales</taxon>
        <taxon>Thermococcaceae</taxon>
        <taxon>Pyrococcus</taxon>
    </lineage>
</organism>